<name>A0AAW0D3V3_9AGAR</name>
<evidence type="ECO:0000256" key="1">
    <source>
        <dbReference type="SAM" id="MobiDB-lite"/>
    </source>
</evidence>
<dbReference type="Proteomes" id="UP001383192">
    <property type="component" value="Unassembled WGS sequence"/>
</dbReference>
<accession>A0AAW0D3V3</accession>
<reference evidence="3 4" key="1">
    <citation type="submission" date="2024-01" db="EMBL/GenBank/DDBJ databases">
        <title>A draft genome for a cacao thread blight-causing isolate of Paramarasmius palmivorus.</title>
        <authorList>
            <person name="Baruah I.K."/>
            <person name="Bukari Y."/>
            <person name="Amoako-Attah I."/>
            <person name="Meinhardt L.W."/>
            <person name="Bailey B.A."/>
            <person name="Cohen S.P."/>
        </authorList>
    </citation>
    <scope>NUCLEOTIDE SEQUENCE [LARGE SCALE GENOMIC DNA]</scope>
    <source>
        <strain evidence="3 4">GH-12</strain>
    </source>
</reference>
<evidence type="ECO:0000313" key="3">
    <source>
        <dbReference type="EMBL" id="KAK7045884.1"/>
    </source>
</evidence>
<dbReference type="PANTHER" id="PTHR33840:SF2">
    <property type="entry name" value="TLE1 PHOSPHOLIPASE DOMAIN-CONTAINING PROTEIN"/>
    <property type="match status" value="1"/>
</dbReference>
<organism evidence="3 4">
    <name type="scientific">Paramarasmius palmivorus</name>
    <dbReference type="NCBI Taxonomy" id="297713"/>
    <lineage>
        <taxon>Eukaryota</taxon>
        <taxon>Fungi</taxon>
        <taxon>Dikarya</taxon>
        <taxon>Basidiomycota</taxon>
        <taxon>Agaricomycotina</taxon>
        <taxon>Agaricomycetes</taxon>
        <taxon>Agaricomycetidae</taxon>
        <taxon>Agaricales</taxon>
        <taxon>Marasmiineae</taxon>
        <taxon>Marasmiaceae</taxon>
        <taxon>Paramarasmius</taxon>
    </lineage>
</organism>
<evidence type="ECO:0000313" key="4">
    <source>
        <dbReference type="Proteomes" id="UP001383192"/>
    </source>
</evidence>
<evidence type="ECO:0000259" key="2">
    <source>
        <dbReference type="Pfam" id="PF09994"/>
    </source>
</evidence>
<dbReference type="AlphaFoldDB" id="A0AAW0D3V3"/>
<dbReference type="PANTHER" id="PTHR33840">
    <property type="match status" value="1"/>
</dbReference>
<comment type="caution">
    <text evidence="3">The sequence shown here is derived from an EMBL/GenBank/DDBJ whole genome shotgun (WGS) entry which is preliminary data.</text>
</comment>
<dbReference type="InterPro" id="IPR018712">
    <property type="entry name" value="Tle1-like_cat"/>
</dbReference>
<dbReference type="EMBL" id="JAYKXP010000023">
    <property type="protein sequence ID" value="KAK7045884.1"/>
    <property type="molecule type" value="Genomic_DNA"/>
</dbReference>
<feature type="region of interest" description="Disordered" evidence="1">
    <location>
        <begin position="22"/>
        <end position="43"/>
    </location>
</feature>
<dbReference type="Pfam" id="PF09994">
    <property type="entry name" value="T6SS_Tle1-like_cat"/>
    <property type="match status" value="1"/>
</dbReference>
<keyword evidence="4" id="KW-1185">Reference proteome</keyword>
<proteinExistence type="predicted"/>
<protein>
    <recommendedName>
        <fullName evidence="2">T6SS Phospholipase effector Tle1-like catalytic domain-containing protein</fullName>
    </recommendedName>
</protein>
<sequence length="156" mass="17109">MPEPIINGTHERTETGATLIDGSPIEVESPTSSPTTSYFKKNGTVHPPAREDTLMLHLPSAKDANVIPPEHGGRTLVLCFDGTGDQFDSDNSNIVEFFQLLKKDDRSKQMVYYQAGIGTYTTPEIATPMMARFSKALDEAVAWNLNAHVMGMYSTS</sequence>
<gene>
    <name evidence="3" type="ORF">VNI00_007315</name>
</gene>
<feature type="domain" description="T6SS Phospholipase effector Tle1-like catalytic" evidence="2">
    <location>
        <begin position="74"/>
        <end position="154"/>
    </location>
</feature>